<sequence length="91" mass="9927">MGITLIPVLGRCQKEKKTTRKKMAPAPAIVKQQEAKKVVSPLKKGLRTVALDRTSSPKATSSLDPSSSPFFFPGTGVFRVRVSRTICLGWL</sequence>
<name>A0A8C0X463_CASCN</name>
<dbReference type="AlphaFoldDB" id="A0A8C0X463"/>
<proteinExistence type="predicted"/>
<accession>A0A8C0X463</accession>
<protein>
    <submittedName>
        <fullName evidence="1">Uncharacterized protein</fullName>
    </submittedName>
</protein>
<organism evidence="1">
    <name type="scientific">Castor canadensis</name>
    <name type="common">American beaver</name>
    <dbReference type="NCBI Taxonomy" id="51338"/>
    <lineage>
        <taxon>Eukaryota</taxon>
        <taxon>Metazoa</taxon>
        <taxon>Chordata</taxon>
        <taxon>Craniata</taxon>
        <taxon>Vertebrata</taxon>
        <taxon>Euteleostomi</taxon>
        <taxon>Mammalia</taxon>
        <taxon>Eutheria</taxon>
        <taxon>Euarchontoglires</taxon>
        <taxon>Glires</taxon>
        <taxon>Rodentia</taxon>
        <taxon>Castorimorpha</taxon>
        <taxon>Castoridae</taxon>
        <taxon>Castor</taxon>
    </lineage>
</organism>
<reference evidence="1" key="1">
    <citation type="submission" date="2023-09" db="UniProtKB">
        <authorList>
            <consortium name="Ensembl"/>
        </authorList>
    </citation>
    <scope>IDENTIFICATION</scope>
</reference>
<evidence type="ECO:0000313" key="1">
    <source>
        <dbReference type="Ensembl" id="ENSCCNP00000017619.1"/>
    </source>
</evidence>
<dbReference type="Ensembl" id="ENSCCNT00000022929.1">
    <property type="protein sequence ID" value="ENSCCNP00000017619.1"/>
    <property type="gene ID" value="ENSCCNG00000017920.1"/>
</dbReference>